<proteinExistence type="predicted"/>
<evidence type="ECO:0000313" key="2">
    <source>
        <dbReference type="EMBL" id="CAX41728.2"/>
    </source>
</evidence>
<name>B9WHT4_CANDC</name>
<feature type="region of interest" description="Disordered" evidence="1">
    <location>
        <begin position="137"/>
        <end position="168"/>
    </location>
</feature>
<organism evidence="2 3">
    <name type="scientific">Candida dubliniensis (strain CD36 / ATCC MYA-646 / CBS 7987 / NCPF 3949 / NRRL Y-17841)</name>
    <name type="common">Yeast</name>
    <dbReference type="NCBI Taxonomy" id="573826"/>
    <lineage>
        <taxon>Eukaryota</taxon>
        <taxon>Fungi</taxon>
        <taxon>Dikarya</taxon>
        <taxon>Ascomycota</taxon>
        <taxon>Saccharomycotina</taxon>
        <taxon>Pichiomycetes</taxon>
        <taxon>Debaryomycetaceae</taxon>
        <taxon>Candida/Lodderomyces clade</taxon>
        <taxon>Candida</taxon>
    </lineage>
</organism>
<feature type="compositionally biased region" description="Polar residues" evidence="1">
    <location>
        <begin position="138"/>
        <end position="152"/>
    </location>
</feature>
<sequence length="168" mass="19159">IPISSLLDASPVNEITDNSDSIDEIGLLPDHVRYEILYYFNIKDGEPTLRDGYSRKNNGYVEINFLTGDHYDPSLDTYVAETSGYNKRTNVGLSRTRFNKHRIGYQYNRSGFDDISKCKTMDTGPITIKMADLLPSLTDMSETPSNVSSSSYRETHKRKREEDTLENN</sequence>
<protein>
    <submittedName>
        <fullName evidence="2">Uncharacterized protein</fullName>
    </submittedName>
</protein>
<dbReference type="AlphaFoldDB" id="B9WHT4"/>
<evidence type="ECO:0000256" key="1">
    <source>
        <dbReference type="SAM" id="MobiDB-lite"/>
    </source>
</evidence>
<dbReference type="GeneID" id="8048236"/>
<dbReference type="EMBL" id="FM992692">
    <property type="protein sequence ID" value="CAX41728.2"/>
    <property type="molecule type" value="Genomic_DNA"/>
</dbReference>
<dbReference type="OrthoDB" id="10287849at2759"/>
<dbReference type="HOGENOM" id="CLU_1320721_0_0_1"/>
<accession>B9WHT4</accession>
<dbReference type="KEGG" id="cdu:CD36_53510"/>
<evidence type="ECO:0000313" key="3">
    <source>
        <dbReference type="Proteomes" id="UP000002605"/>
    </source>
</evidence>
<feature type="non-terminal residue" evidence="2">
    <location>
        <position position="1"/>
    </location>
</feature>
<keyword evidence="3" id="KW-1185">Reference proteome</keyword>
<dbReference type="Proteomes" id="UP000002605">
    <property type="component" value="Chromosome 5"/>
</dbReference>
<gene>
    <name evidence="2" type="ORF">CD36_53510</name>
</gene>
<reference evidence="2 3" key="1">
    <citation type="journal article" date="2009" name="Genome Res.">
        <title>Comparative genomics of the fungal pathogens Candida dubliniensis and Candida albicans.</title>
        <authorList>
            <person name="Jackson A.P."/>
            <person name="Gamble J.A."/>
            <person name="Yeomans T."/>
            <person name="Moran G.P."/>
            <person name="Saunders D."/>
            <person name="Harris D."/>
            <person name="Aslett M."/>
            <person name="Barrell J.F."/>
            <person name="Butler G."/>
            <person name="Citiulo F."/>
            <person name="Coleman D.C."/>
            <person name="de Groot P.W.J."/>
            <person name="Goodwin T.J."/>
            <person name="Quail M.A."/>
            <person name="McQuillan J."/>
            <person name="Munro C.A."/>
            <person name="Pain A."/>
            <person name="Poulter R.T."/>
            <person name="Rajandream M.A."/>
            <person name="Renauld H."/>
            <person name="Spiering M.J."/>
            <person name="Tivey A."/>
            <person name="Gow N.A.R."/>
            <person name="Barrell B."/>
            <person name="Sullivan D.J."/>
            <person name="Berriman M."/>
        </authorList>
    </citation>
    <scope>NUCLEOTIDE SEQUENCE [LARGE SCALE GENOMIC DNA]</scope>
    <source>
        <strain evidence="3">CD36 / ATCC MYA-646 / CBS 7987 / NCPF 3949 / NRRL Y-17841</strain>
    </source>
</reference>
<dbReference type="RefSeq" id="XP_002420646.1">
    <property type="nucleotide sequence ID" value="XM_002420601.1"/>
</dbReference>